<accession>A0A1A9UPS6</accession>
<keyword evidence="1" id="KW-1133">Transmembrane helix</keyword>
<keyword evidence="3" id="KW-1185">Reference proteome</keyword>
<proteinExistence type="predicted"/>
<evidence type="ECO:0000313" key="2">
    <source>
        <dbReference type="EnsemblMetazoa" id="GAUT011497-PA"/>
    </source>
</evidence>
<keyword evidence="1" id="KW-0812">Transmembrane</keyword>
<dbReference type="AlphaFoldDB" id="A0A1A9UPS6"/>
<organism evidence="2 3">
    <name type="scientific">Glossina austeni</name>
    <name type="common">Savannah tsetse fly</name>
    <dbReference type="NCBI Taxonomy" id="7395"/>
    <lineage>
        <taxon>Eukaryota</taxon>
        <taxon>Metazoa</taxon>
        <taxon>Ecdysozoa</taxon>
        <taxon>Arthropoda</taxon>
        <taxon>Hexapoda</taxon>
        <taxon>Insecta</taxon>
        <taxon>Pterygota</taxon>
        <taxon>Neoptera</taxon>
        <taxon>Endopterygota</taxon>
        <taxon>Diptera</taxon>
        <taxon>Brachycera</taxon>
        <taxon>Muscomorpha</taxon>
        <taxon>Hippoboscoidea</taxon>
        <taxon>Glossinidae</taxon>
        <taxon>Glossina</taxon>
    </lineage>
</organism>
<name>A0A1A9UPS6_GLOAU</name>
<protein>
    <submittedName>
        <fullName evidence="2">Uncharacterized protein</fullName>
    </submittedName>
</protein>
<feature type="transmembrane region" description="Helical" evidence="1">
    <location>
        <begin position="95"/>
        <end position="112"/>
    </location>
</feature>
<dbReference type="EnsemblMetazoa" id="GAUT011497-RA">
    <property type="protein sequence ID" value="GAUT011497-PA"/>
    <property type="gene ID" value="GAUT011497"/>
</dbReference>
<evidence type="ECO:0000313" key="3">
    <source>
        <dbReference type="Proteomes" id="UP000078200"/>
    </source>
</evidence>
<keyword evidence="1" id="KW-0472">Membrane</keyword>
<evidence type="ECO:0000256" key="1">
    <source>
        <dbReference type="SAM" id="Phobius"/>
    </source>
</evidence>
<dbReference type="VEuPathDB" id="VectorBase:GAUT011497"/>
<reference evidence="2" key="1">
    <citation type="submission" date="2020-05" db="UniProtKB">
        <authorList>
            <consortium name="EnsemblMetazoa"/>
        </authorList>
    </citation>
    <scope>IDENTIFICATION</scope>
    <source>
        <strain evidence="2">TTRI</strain>
    </source>
</reference>
<dbReference type="Proteomes" id="UP000078200">
    <property type="component" value="Unassembled WGS sequence"/>
</dbReference>
<sequence length="120" mass="13838">MKVKLLQKKTKKLLTSKRTEDLTANLTAIAKAIKQSSVKFIANQQERKKLADNLKSPLNIQYLKRSRKYETRNLTLLATENELSAIYRRKAVRNYVLYMPIFAVVLLCRQYSGLESSSSL</sequence>